<dbReference type="InterPro" id="IPR029033">
    <property type="entry name" value="His_PPase_superfam"/>
</dbReference>
<proteinExistence type="predicted"/>
<feature type="region of interest" description="Disordered" evidence="1">
    <location>
        <begin position="368"/>
        <end position="434"/>
    </location>
</feature>
<protein>
    <submittedName>
        <fullName evidence="3">Uncharacterized protein</fullName>
    </submittedName>
</protein>
<dbReference type="EMBL" id="CDMZ01003412">
    <property type="protein sequence ID" value="CEM46258.1"/>
    <property type="molecule type" value="Genomic_DNA"/>
</dbReference>
<evidence type="ECO:0000256" key="2">
    <source>
        <dbReference type="SAM" id="SignalP"/>
    </source>
</evidence>
<name>A0A0G4HPZ2_9ALVE</name>
<feature type="compositionally biased region" description="Basic and acidic residues" evidence="1">
    <location>
        <begin position="415"/>
        <end position="427"/>
    </location>
</feature>
<dbReference type="Gene3D" id="3.40.50.1240">
    <property type="entry name" value="Phosphoglycerate mutase-like"/>
    <property type="match status" value="1"/>
</dbReference>
<keyword evidence="2" id="KW-0732">Signal</keyword>
<feature type="compositionally biased region" description="Basic and acidic residues" evidence="1">
    <location>
        <begin position="371"/>
        <end position="403"/>
    </location>
</feature>
<dbReference type="VEuPathDB" id="CryptoDB:Cvel_29956"/>
<evidence type="ECO:0000313" key="3">
    <source>
        <dbReference type="EMBL" id="CEM46258.1"/>
    </source>
</evidence>
<reference evidence="3" key="1">
    <citation type="submission" date="2014-11" db="EMBL/GenBank/DDBJ databases">
        <authorList>
            <person name="Otto D Thomas"/>
            <person name="Naeem Raeece"/>
        </authorList>
    </citation>
    <scope>NUCLEOTIDE SEQUENCE</scope>
</reference>
<feature type="signal peptide" evidence="2">
    <location>
        <begin position="1"/>
        <end position="27"/>
    </location>
</feature>
<feature type="chain" id="PRO_5005191840" evidence="2">
    <location>
        <begin position="28"/>
        <end position="434"/>
    </location>
</feature>
<sequence length="434" mass="47816">MRSAGSKTSSLVRVLLLFGKAVELSSGNGVEGGGLLCESVFMVGRHCVRRDFDGAMEKVGYENFTRYDDFSELEFPDWGVPDGRDCLPRGRRISKNFGARILNRVPEGDGKSPRFVKILFDEVSRDIDTASDYANAFRVAGGLELDVQGSRVLFDPLGRAEGCKKAKNLSELRRERWSRAGVPEDIDVYLDRLDEVMGRGAGTRKRLRELPVDVQLSVASRISQLFLFQLGGGIEPAWGRLKNLGDPSRHNGTLLVGHDGDIDRLAAALKFTWFPHPFSEGATPPNGALLFRVRGCSAETATVSLSFAFTTFEEEDAPLREVPVFFLSEALAPDGISKTRRLSKAEEVPVSGLLQRIREAGFAPACSIDIPDGREMGKKKSDTGGQGVEERDAEATDSEERFPLEVGLPNVKTTKTTETKESKELWQRSEVLLE</sequence>
<organism evidence="3">
    <name type="scientific">Chromera velia CCMP2878</name>
    <dbReference type="NCBI Taxonomy" id="1169474"/>
    <lineage>
        <taxon>Eukaryota</taxon>
        <taxon>Sar</taxon>
        <taxon>Alveolata</taxon>
        <taxon>Colpodellida</taxon>
        <taxon>Chromeraceae</taxon>
        <taxon>Chromera</taxon>
    </lineage>
</organism>
<dbReference type="AlphaFoldDB" id="A0A0G4HPZ2"/>
<gene>
    <name evidence="3" type="ORF">Cvel_29956</name>
</gene>
<evidence type="ECO:0000256" key="1">
    <source>
        <dbReference type="SAM" id="MobiDB-lite"/>
    </source>
</evidence>
<accession>A0A0G4HPZ2</accession>